<dbReference type="EMBL" id="CP075566">
    <property type="protein sequence ID" value="QVW24160.1"/>
    <property type="molecule type" value="Genomic_DNA"/>
</dbReference>
<accession>A0ABX8EXE7</accession>
<reference evidence="1 2" key="1">
    <citation type="submission" date="2021-05" db="EMBL/GenBank/DDBJ databases">
        <title>Complete genome of the cytokinin-producing biocontrol strain Pseudomonas fluorescens G20-18.</title>
        <authorList>
            <person name="Nielsen T.K."/>
            <person name="Mekureyaw M.F."/>
            <person name="Hansen L.H."/>
            <person name="Nicolaisen M.H."/>
            <person name="Roitsch T.G."/>
            <person name="Hennessy R.C."/>
        </authorList>
    </citation>
    <scope>NUCLEOTIDE SEQUENCE [LARGE SCALE GENOMIC DNA]</scope>
    <source>
        <strain evidence="1 2">G20-18</strain>
    </source>
</reference>
<evidence type="ECO:0008006" key="3">
    <source>
        <dbReference type="Google" id="ProtNLM"/>
    </source>
</evidence>
<name>A0ABX8EXE7_9PSED</name>
<dbReference type="Proteomes" id="UP000681155">
    <property type="component" value="Chromosome"/>
</dbReference>
<dbReference type="RefSeq" id="WP_214380652.1">
    <property type="nucleotide sequence ID" value="NZ_CP075566.1"/>
</dbReference>
<evidence type="ECO:0000313" key="1">
    <source>
        <dbReference type="EMBL" id="QVW24160.1"/>
    </source>
</evidence>
<proteinExistence type="predicted"/>
<evidence type="ECO:0000313" key="2">
    <source>
        <dbReference type="Proteomes" id="UP000681155"/>
    </source>
</evidence>
<protein>
    <recommendedName>
        <fullName evidence="3">Phage tail protein</fullName>
    </recommendedName>
</protein>
<gene>
    <name evidence="1" type="ORF">KJF94_00840</name>
</gene>
<organism evidence="1 2">
    <name type="scientific">Pseudomonas hormoni</name>
    <dbReference type="NCBI Taxonomy" id="3093767"/>
    <lineage>
        <taxon>Bacteria</taxon>
        <taxon>Pseudomonadati</taxon>
        <taxon>Pseudomonadota</taxon>
        <taxon>Gammaproteobacteria</taxon>
        <taxon>Pseudomonadales</taxon>
        <taxon>Pseudomonadaceae</taxon>
        <taxon>Pseudomonas</taxon>
    </lineage>
</organism>
<sequence length="125" mass="13145">MSDYQEQDQLTTTSTSTSVPASILVGGITSPQRVRIGSTLVVSVAAMLKTANGGAFPGDPGDGVWTATVTPHPAGGVQTKTIYKMNGEITFPNVQRSHNVTVRVVSRLYPHLSAGVKTFAINAYP</sequence>
<keyword evidence="2" id="KW-1185">Reference proteome</keyword>